<accession>A0A9X0WFD6</accession>
<dbReference type="RefSeq" id="WP_200386374.1">
    <property type="nucleotide sequence ID" value="NZ_NRSD01000002.1"/>
</dbReference>
<evidence type="ECO:0000313" key="3">
    <source>
        <dbReference type="EMBL" id="MBK1643560.1"/>
    </source>
</evidence>
<dbReference type="Proteomes" id="UP001138802">
    <property type="component" value="Unassembled WGS sequence"/>
</dbReference>
<gene>
    <name evidence="3" type="ORF">CKO25_02580</name>
</gene>
<evidence type="ECO:0000256" key="2">
    <source>
        <dbReference type="SAM" id="SignalP"/>
    </source>
</evidence>
<sequence>MPPRTRTSLSLLLLALILVTPAAFAADEGGYRLGFTQILVLMLVTLGPLKVIMPFSSITHRLDAKATRQLALQARLVARHTPRLG</sequence>
<evidence type="ECO:0000313" key="4">
    <source>
        <dbReference type="Proteomes" id="UP001138802"/>
    </source>
</evidence>
<reference evidence="3 4" key="1">
    <citation type="journal article" date="2020" name="Microorganisms">
        <title>Osmotic Adaptation and Compatible Solute Biosynthesis of Phototrophic Bacteria as Revealed from Genome Analyses.</title>
        <authorList>
            <person name="Imhoff J.F."/>
            <person name="Rahn T."/>
            <person name="Kunzel S."/>
            <person name="Keller A."/>
            <person name="Neulinger S.C."/>
        </authorList>
    </citation>
    <scope>NUCLEOTIDE SEQUENCE [LARGE SCALE GENOMIC DNA]</scope>
    <source>
        <strain evidence="3 4">DSM 21303</strain>
    </source>
</reference>
<keyword evidence="4" id="KW-1185">Reference proteome</keyword>
<feature type="transmembrane region" description="Helical" evidence="1">
    <location>
        <begin position="35"/>
        <end position="53"/>
    </location>
</feature>
<feature type="chain" id="PRO_5040898203" evidence="2">
    <location>
        <begin position="26"/>
        <end position="85"/>
    </location>
</feature>
<name>A0A9X0WFD6_9GAMM</name>
<comment type="caution">
    <text evidence="3">The sequence shown here is derived from an EMBL/GenBank/DDBJ whole genome shotgun (WGS) entry which is preliminary data.</text>
</comment>
<keyword evidence="1" id="KW-0812">Transmembrane</keyword>
<keyword evidence="2" id="KW-0732">Signal</keyword>
<organism evidence="3 4">
    <name type="scientific">Thiocapsa imhoffii</name>
    <dbReference type="NCBI Taxonomy" id="382777"/>
    <lineage>
        <taxon>Bacteria</taxon>
        <taxon>Pseudomonadati</taxon>
        <taxon>Pseudomonadota</taxon>
        <taxon>Gammaproteobacteria</taxon>
        <taxon>Chromatiales</taxon>
        <taxon>Chromatiaceae</taxon>
        <taxon>Thiocapsa</taxon>
    </lineage>
</organism>
<feature type="signal peptide" evidence="2">
    <location>
        <begin position="1"/>
        <end position="25"/>
    </location>
</feature>
<dbReference type="AlphaFoldDB" id="A0A9X0WFD6"/>
<protein>
    <submittedName>
        <fullName evidence="3">Uncharacterized protein</fullName>
    </submittedName>
</protein>
<dbReference type="EMBL" id="NRSD01000002">
    <property type="protein sequence ID" value="MBK1643560.1"/>
    <property type="molecule type" value="Genomic_DNA"/>
</dbReference>
<proteinExistence type="predicted"/>
<evidence type="ECO:0000256" key="1">
    <source>
        <dbReference type="SAM" id="Phobius"/>
    </source>
</evidence>
<keyword evidence="1" id="KW-1133">Transmembrane helix</keyword>
<keyword evidence="1" id="KW-0472">Membrane</keyword>